<keyword evidence="3" id="KW-1185">Reference proteome</keyword>
<sequence>MTAGLAWSVGLHIPESSAPCYPDIVFGVLFAICGYQFSPRSADLGETRLWCTNTRGTYGPLGHMSWHNVRLDRIRAHWDDMLRVAGSLTTGAVLATT</sequence>
<reference evidence="2 3" key="1">
    <citation type="journal article" date="2019" name="Int. J. Syst. Evol. Microbiol.">
        <title>The Global Catalogue of Microorganisms (GCM) 10K type strain sequencing project: providing services to taxonomists for standard genome sequencing and annotation.</title>
        <authorList>
            <consortium name="The Broad Institute Genomics Platform"/>
            <consortium name="The Broad Institute Genome Sequencing Center for Infectious Disease"/>
            <person name="Wu L."/>
            <person name="Ma J."/>
        </authorList>
    </citation>
    <scope>NUCLEOTIDE SEQUENCE [LARGE SCALE GENOMIC DNA]</scope>
    <source>
        <strain evidence="2 3">JCM 13850</strain>
    </source>
</reference>
<evidence type="ECO:0000313" key="2">
    <source>
        <dbReference type="EMBL" id="GAA2124751.1"/>
    </source>
</evidence>
<evidence type="ECO:0000259" key="1">
    <source>
        <dbReference type="Pfam" id="PF01526"/>
    </source>
</evidence>
<name>A0ABN2YBX3_9ACTN</name>
<dbReference type="EMBL" id="BAAAMR010000007">
    <property type="protein sequence ID" value="GAA2124751.1"/>
    <property type="molecule type" value="Genomic_DNA"/>
</dbReference>
<accession>A0ABN2YBX3</accession>
<organism evidence="2 3">
    <name type="scientific">Actinomadura napierensis</name>
    <dbReference type="NCBI Taxonomy" id="267854"/>
    <lineage>
        <taxon>Bacteria</taxon>
        <taxon>Bacillati</taxon>
        <taxon>Actinomycetota</taxon>
        <taxon>Actinomycetes</taxon>
        <taxon>Streptosporangiales</taxon>
        <taxon>Thermomonosporaceae</taxon>
        <taxon>Actinomadura</taxon>
    </lineage>
</organism>
<dbReference type="InterPro" id="IPR002513">
    <property type="entry name" value="Tn3_Tnp_DDE_dom"/>
</dbReference>
<evidence type="ECO:0000313" key="3">
    <source>
        <dbReference type="Proteomes" id="UP001501020"/>
    </source>
</evidence>
<protein>
    <recommendedName>
        <fullName evidence="1">Tn3 transposase DDE domain-containing protein</fullName>
    </recommendedName>
</protein>
<comment type="caution">
    <text evidence="2">The sequence shown here is derived from an EMBL/GenBank/DDBJ whole genome shotgun (WGS) entry which is preliminary data.</text>
</comment>
<dbReference type="Pfam" id="PF01526">
    <property type="entry name" value="DDE_Tnp_Tn3"/>
    <property type="match status" value="1"/>
</dbReference>
<proteinExistence type="predicted"/>
<dbReference type="Proteomes" id="UP001501020">
    <property type="component" value="Unassembled WGS sequence"/>
</dbReference>
<gene>
    <name evidence="2" type="ORF">GCM10009727_12470</name>
</gene>
<feature type="domain" description="Tn3 transposase DDE" evidence="1">
    <location>
        <begin position="21"/>
        <end position="96"/>
    </location>
</feature>